<dbReference type="KEGG" id="rama:IDM48_09280"/>
<dbReference type="Pfam" id="PF02361">
    <property type="entry name" value="CbiQ"/>
    <property type="match status" value="1"/>
</dbReference>
<organism evidence="7 8">
    <name type="scientific">Rothia amarae</name>
    <dbReference type="NCBI Taxonomy" id="169480"/>
    <lineage>
        <taxon>Bacteria</taxon>
        <taxon>Bacillati</taxon>
        <taxon>Actinomycetota</taxon>
        <taxon>Actinomycetes</taxon>
        <taxon>Micrococcales</taxon>
        <taxon>Micrococcaceae</taxon>
        <taxon>Rothia</taxon>
    </lineage>
</organism>
<feature type="transmembrane region" description="Helical" evidence="6">
    <location>
        <begin position="118"/>
        <end position="136"/>
    </location>
</feature>
<dbReference type="CDD" id="cd16914">
    <property type="entry name" value="EcfT"/>
    <property type="match status" value="1"/>
</dbReference>
<gene>
    <name evidence="7" type="ORF">IDM48_09280</name>
</gene>
<name>A0A7H2BN18_9MICC</name>
<keyword evidence="3 6" id="KW-0812">Transmembrane</keyword>
<evidence type="ECO:0000256" key="4">
    <source>
        <dbReference type="ARBA" id="ARBA00022989"/>
    </source>
</evidence>
<accession>A0A7H2BN18</accession>
<dbReference type="GO" id="GO:0005886">
    <property type="term" value="C:plasma membrane"/>
    <property type="evidence" value="ECO:0007669"/>
    <property type="project" value="UniProtKB-ARBA"/>
</dbReference>
<feature type="transmembrane region" description="Helical" evidence="6">
    <location>
        <begin position="77"/>
        <end position="98"/>
    </location>
</feature>
<feature type="transmembrane region" description="Helical" evidence="6">
    <location>
        <begin position="208"/>
        <end position="235"/>
    </location>
</feature>
<evidence type="ECO:0000256" key="1">
    <source>
        <dbReference type="ARBA" id="ARBA00004141"/>
    </source>
</evidence>
<keyword evidence="8" id="KW-1185">Reference proteome</keyword>
<keyword evidence="4 6" id="KW-1133">Transmembrane helix</keyword>
<feature type="transmembrane region" description="Helical" evidence="6">
    <location>
        <begin position="12"/>
        <end position="28"/>
    </location>
</feature>
<evidence type="ECO:0000313" key="8">
    <source>
        <dbReference type="Proteomes" id="UP000516421"/>
    </source>
</evidence>
<evidence type="ECO:0000256" key="3">
    <source>
        <dbReference type="ARBA" id="ARBA00022692"/>
    </source>
</evidence>
<dbReference type="PANTHER" id="PTHR34857">
    <property type="entry name" value="SLL0384 PROTEIN"/>
    <property type="match status" value="1"/>
</dbReference>
<sequence>MTIGLLLVKDWVSVGSIFLLELVALRLLGLNPLKLLGTFWPILFAALLSGWSTSLLVEKTGETLIHWGVLWITTDSLTVGVTLALRGLALALPGLMLITTTDPTDIADSLAQTAKLPARFVLAALASLRLVGLMMSEWNVLGQARRARGLGSQDSLWQRLKTLVGQTFALLVQAIRRGTRLATTMEARGFGSGKRTWARVPTYSRADLWFFVGALAICAAGIGLSATAGTLLWMWQ</sequence>
<feature type="transmembrane region" description="Helical" evidence="6">
    <location>
        <begin position="35"/>
        <end position="57"/>
    </location>
</feature>
<protein>
    <submittedName>
        <fullName evidence="7">Energy-coupling factor transporter transmembrane protein EcfT</fullName>
    </submittedName>
</protein>
<reference evidence="7 8" key="1">
    <citation type="submission" date="2020-09" db="EMBL/GenBank/DDBJ databases">
        <title>Investigation of environmental microbe.</title>
        <authorList>
            <person name="Ou Y."/>
            <person name="Kang Q."/>
        </authorList>
    </citation>
    <scope>NUCLEOTIDE SEQUENCE [LARGE SCALE GENOMIC DNA]</scope>
    <source>
        <strain evidence="7 8">KJZ-9</strain>
    </source>
</reference>
<proteinExistence type="predicted"/>
<evidence type="ECO:0000313" key="7">
    <source>
        <dbReference type="EMBL" id="QNV41064.1"/>
    </source>
</evidence>
<comment type="subcellular location">
    <subcellularLocation>
        <location evidence="1">Membrane</location>
        <topology evidence="1">Multi-pass membrane protein</topology>
    </subcellularLocation>
</comment>
<keyword evidence="2" id="KW-1003">Cell membrane</keyword>
<dbReference type="InterPro" id="IPR003339">
    <property type="entry name" value="ABC/ECF_trnsptr_transmembrane"/>
</dbReference>
<dbReference type="Proteomes" id="UP000516421">
    <property type="component" value="Chromosome"/>
</dbReference>
<dbReference type="InterPro" id="IPR051611">
    <property type="entry name" value="ECF_transporter_component"/>
</dbReference>
<dbReference type="AlphaFoldDB" id="A0A7H2BN18"/>
<evidence type="ECO:0000256" key="6">
    <source>
        <dbReference type="SAM" id="Phobius"/>
    </source>
</evidence>
<evidence type="ECO:0000256" key="5">
    <source>
        <dbReference type="ARBA" id="ARBA00023136"/>
    </source>
</evidence>
<evidence type="ECO:0000256" key="2">
    <source>
        <dbReference type="ARBA" id="ARBA00022475"/>
    </source>
</evidence>
<dbReference type="PANTHER" id="PTHR34857:SF2">
    <property type="entry name" value="SLL0384 PROTEIN"/>
    <property type="match status" value="1"/>
</dbReference>
<keyword evidence="5 6" id="KW-0472">Membrane</keyword>
<dbReference type="EMBL" id="CP061538">
    <property type="protein sequence ID" value="QNV41064.1"/>
    <property type="molecule type" value="Genomic_DNA"/>
</dbReference>